<evidence type="ECO:0000313" key="13">
    <source>
        <dbReference type="Proteomes" id="UP000054107"/>
    </source>
</evidence>
<keyword evidence="6" id="KW-0156">Chromatin regulator</keyword>
<dbReference type="EC" id="3.5.1.98" evidence="3"/>
<dbReference type="Gene3D" id="3.40.800.20">
    <property type="entry name" value="Histone deacetylase domain"/>
    <property type="match status" value="2"/>
</dbReference>
<dbReference type="PANTHER" id="PTHR10625">
    <property type="entry name" value="HISTONE DEACETYLASE HDAC1-RELATED"/>
    <property type="match status" value="1"/>
</dbReference>
<evidence type="ECO:0000256" key="3">
    <source>
        <dbReference type="ARBA" id="ARBA00012111"/>
    </source>
</evidence>
<dbReference type="EMBL" id="LN734150">
    <property type="protein sequence ID" value="CEP19924.1"/>
    <property type="molecule type" value="Genomic_DNA"/>
</dbReference>
<comment type="similarity">
    <text evidence="2">Belongs to the histone deacetylase family. HD type 2 subfamily.</text>
</comment>
<evidence type="ECO:0000256" key="10">
    <source>
        <dbReference type="SAM" id="MobiDB-lite"/>
    </source>
</evidence>
<dbReference type="PANTHER" id="PTHR10625:SF5">
    <property type="entry name" value="HISTONE DEACETYLASE"/>
    <property type="match status" value="1"/>
</dbReference>
<name>A0A0B7NXL3_9FUNG</name>
<feature type="compositionally biased region" description="Polar residues" evidence="10">
    <location>
        <begin position="1"/>
        <end position="45"/>
    </location>
</feature>
<dbReference type="OrthoDB" id="424012at2759"/>
<dbReference type="SUPFAM" id="SSF52768">
    <property type="entry name" value="Arginase/deacetylase"/>
    <property type="match status" value="1"/>
</dbReference>
<dbReference type="STRING" id="35722.A0A0B7NXL3"/>
<feature type="region of interest" description="Disordered" evidence="10">
    <location>
        <begin position="1"/>
        <end position="67"/>
    </location>
</feature>
<gene>
    <name evidence="12" type="primary">PARPA_14243.1 scaffold 48946</name>
</gene>
<evidence type="ECO:0000313" key="12">
    <source>
        <dbReference type="EMBL" id="CEP19924.1"/>
    </source>
</evidence>
<evidence type="ECO:0000256" key="4">
    <source>
        <dbReference type="ARBA" id="ARBA00022491"/>
    </source>
</evidence>
<evidence type="ECO:0000256" key="2">
    <source>
        <dbReference type="ARBA" id="ARBA00007738"/>
    </source>
</evidence>
<keyword evidence="13" id="KW-1185">Reference proteome</keyword>
<evidence type="ECO:0000256" key="9">
    <source>
        <dbReference type="ARBA" id="ARBA00023242"/>
    </source>
</evidence>
<dbReference type="Gene3D" id="2.30.30.140">
    <property type="match status" value="1"/>
</dbReference>
<evidence type="ECO:0000256" key="6">
    <source>
        <dbReference type="ARBA" id="ARBA00022853"/>
    </source>
</evidence>
<keyword evidence="4" id="KW-0678">Repressor</keyword>
<protein>
    <recommendedName>
        <fullName evidence="3">histone deacetylase</fullName>
        <ecNumber evidence="3">3.5.1.98</ecNumber>
    </recommendedName>
</protein>
<dbReference type="GO" id="GO:0000118">
    <property type="term" value="C:histone deacetylase complex"/>
    <property type="evidence" value="ECO:0007669"/>
    <property type="project" value="TreeGrafter"/>
</dbReference>
<dbReference type="InterPro" id="IPR023696">
    <property type="entry name" value="Ureohydrolase_dom_sf"/>
</dbReference>
<keyword evidence="8" id="KW-0804">Transcription</keyword>
<keyword evidence="5" id="KW-0378">Hydrolase</keyword>
<feature type="domain" description="Histone deacetylase" evidence="11">
    <location>
        <begin position="211"/>
        <end position="499"/>
    </location>
</feature>
<comment type="subcellular location">
    <subcellularLocation>
        <location evidence="1">Nucleus</location>
    </subcellularLocation>
</comment>
<evidence type="ECO:0000259" key="11">
    <source>
        <dbReference type="Pfam" id="PF00850"/>
    </source>
</evidence>
<proteinExistence type="inferred from homology"/>
<dbReference type="GO" id="GO:0040029">
    <property type="term" value="P:epigenetic regulation of gene expression"/>
    <property type="evidence" value="ECO:0007669"/>
    <property type="project" value="TreeGrafter"/>
</dbReference>
<keyword evidence="9" id="KW-0539">Nucleus</keyword>
<evidence type="ECO:0000256" key="5">
    <source>
        <dbReference type="ARBA" id="ARBA00022801"/>
    </source>
</evidence>
<keyword evidence="7" id="KW-0805">Transcription regulation</keyword>
<reference evidence="12 13" key="1">
    <citation type="submission" date="2014-09" db="EMBL/GenBank/DDBJ databases">
        <authorList>
            <person name="Ellenberger Sabrina"/>
        </authorList>
    </citation>
    <scope>NUCLEOTIDE SEQUENCE [LARGE SCALE GENOMIC DNA]</scope>
    <source>
        <strain evidence="12 13">CBS 412.66</strain>
    </source>
</reference>
<evidence type="ECO:0000256" key="8">
    <source>
        <dbReference type="ARBA" id="ARBA00023163"/>
    </source>
</evidence>
<dbReference type="GO" id="GO:0141221">
    <property type="term" value="F:histone deacetylase activity, hydrolytic mechanism"/>
    <property type="evidence" value="ECO:0007669"/>
    <property type="project" value="UniProtKB-EC"/>
</dbReference>
<dbReference type="InterPro" id="IPR016197">
    <property type="entry name" value="Chromo-like_dom_sf"/>
</dbReference>
<dbReference type="InterPro" id="IPR023801">
    <property type="entry name" value="His_deacetylse_dom"/>
</dbReference>
<dbReference type="SUPFAM" id="SSF54160">
    <property type="entry name" value="Chromo domain-like"/>
    <property type="match status" value="1"/>
</dbReference>
<dbReference type="Pfam" id="PF00850">
    <property type="entry name" value="Hist_deacetyl"/>
    <property type="match status" value="1"/>
</dbReference>
<accession>A0A0B7NXL3</accession>
<organism evidence="12 13">
    <name type="scientific">Parasitella parasitica</name>
    <dbReference type="NCBI Taxonomy" id="35722"/>
    <lineage>
        <taxon>Eukaryota</taxon>
        <taxon>Fungi</taxon>
        <taxon>Fungi incertae sedis</taxon>
        <taxon>Mucoromycota</taxon>
        <taxon>Mucoromycotina</taxon>
        <taxon>Mucoromycetes</taxon>
        <taxon>Mucorales</taxon>
        <taxon>Mucorineae</taxon>
        <taxon>Mucoraceae</taxon>
        <taxon>Parasitella</taxon>
    </lineage>
</organism>
<evidence type="ECO:0000256" key="7">
    <source>
        <dbReference type="ARBA" id="ARBA00023015"/>
    </source>
</evidence>
<dbReference type="AlphaFoldDB" id="A0A0B7NXL3"/>
<dbReference type="InterPro" id="IPR037138">
    <property type="entry name" value="His_deacetylse_dom_sf"/>
</dbReference>
<sequence>MAPSSKESTPLSDNTLSFHINANGGSTNSPGSDSNLSATSSTGSMKRQRRSTRLNSKNYQGKPKESIASTRKKFKRLELAHFQDIADGEASWRIGDQVEAIKWTENTREWYGARIIEVERDENDEMLVFVHYEGWPLEDADWISPTLIRAPKRPKKLQFGTTGPESAKSWSDYAAFYYSKAGEMARQNTGIVQDRRMSLHCCPCHSMETIHPERPDRIGSILQTFHINRMLRYFKRIHAQEITTEELLRAHTFGHVRNYYPLDEETVIKKEKKPLKITSIAALLNPEPSKVNRAQQLAANKAFRGVDGGTIIKADQDHINRQHRRFSTAAAFTDASQSNPQPTSPSTLVCEMTCGELGISVDTTFHPLYSSLAAKIAAGALLSLVKPIVQGQLRNGFALIRPPGHHAEDDLAMGYCIYNNVAVAVADTLEKYASAISRIAVIDCHGNGTQKIFYDNPNVLYISVHRWDNGKFYPFSGAPDECGEYQGIGKNVNIAFSEYDRKQNLAEDVCHGRLVLTLEGGYELQPLASSCAASVAQLLVPGTLPDQQIASFKDSLDNIKPNRNAIETFHSVLEQQRNYWSFPNDMSDPEFAFSLPDDWRASLSNMMSNA</sequence>
<dbReference type="Proteomes" id="UP000054107">
    <property type="component" value="Unassembled WGS sequence"/>
</dbReference>
<evidence type="ECO:0000256" key="1">
    <source>
        <dbReference type="ARBA" id="ARBA00004123"/>
    </source>
</evidence>